<organism evidence="1">
    <name type="scientific">Pseudomonas phage HRDY3</name>
    <dbReference type="NCBI Taxonomy" id="3236930"/>
    <lineage>
        <taxon>Viruses</taxon>
    </lineage>
</organism>
<proteinExistence type="predicted"/>
<dbReference type="EMBL" id="PQ015379">
    <property type="protein sequence ID" value="XDJ15319.1"/>
    <property type="molecule type" value="Genomic_DNA"/>
</dbReference>
<evidence type="ECO:0000313" key="1">
    <source>
        <dbReference type="EMBL" id="XDJ15319.1"/>
    </source>
</evidence>
<protein>
    <submittedName>
        <fullName evidence="1">Uncharacterized protein</fullName>
    </submittedName>
</protein>
<name>A0AB39CEK4_9VIRU</name>
<accession>A0AB39CEK4</accession>
<sequence>MPYPQKLILTKHQREVLLHRISHLSQLSAEEIEELFGCAESDDPLNVAALCTALETYDELFTRCAGGQLIAITVETREQAEALAEALEGSTFFATRMKGDGVYVHAAKAVAELLSTVLDREVEPHIDPRTSRNSV</sequence>
<reference evidence="1" key="1">
    <citation type="submission" date="2024-07" db="EMBL/GenBank/DDBJ databases">
        <authorList>
            <person name="Bringhurst R.M."/>
            <person name="Homer T.E."/>
        </authorList>
    </citation>
    <scope>NUCLEOTIDE SEQUENCE</scope>
</reference>